<dbReference type="STRING" id="1121416.SAMN02745220_02781"/>
<dbReference type="RefSeq" id="WP_200802387.1">
    <property type="nucleotide sequence ID" value="NZ_FRFE01000013.1"/>
</dbReference>
<evidence type="ECO:0000313" key="2">
    <source>
        <dbReference type="Proteomes" id="UP000184603"/>
    </source>
</evidence>
<dbReference type="Proteomes" id="UP000184603">
    <property type="component" value="Unassembled WGS sequence"/>
</dbReference>
<reference evidence="1 2" key="1">
    <citation type="submission" date="2016-12" db="EMBL/GenBank/DDBJ databases">
        <authorList>
            <person name="Song W.-J."/>
            <person name="Kurnit D.M."/>
        </authorList>
    </citation>
    <scope>NUCLEOTIDE SEQUENCE [LARGE SCALE GENOMIC DNA]</scope>
    <source>
        <strain evidence="1 2">DSM 18488</strain>
    </source>
</reference>
<proteinExistence type="predicted"/>
<dbReference type="AlphaFoldDB" id="A0A1M7Y9I6"/>
<gene>
    <name evidence="1" type="ORF">SAMN02745220_02781</name>
</gene>
<dbReference type="EMBL" id="FRFE01000013">
    <property type="protein sequence ID" value="SHO49292.1"/>
    <property type="molecule type" value="Genomic_DNA"/>
</dbReference>
<name>A0A1M7Y9I6_9BACT</name>
<protein>
    <submittedName>
        <fullName evidence="1">Uncharacterized protein</fullName>
    </submittedName>
</protein>
<keyword evidence="2" id="KW-1185">Reference proteome</keyword>
<evidence type="ECO:0000313" key="1">
    <source>
        <dbReference type="EMBL" id="SHO49292.1"/>
    </source>
</evidence>
<accession>A0A1M7Y9I6</accession>
<organism evidence="1 2">
    <name type="scientific">Desulfopila aestuarii DSM 18488</name>
    <dbReference type="NCBI Taxonomy" id="1121416"/>
    <lineage>
        <taxon>Bacteria</taxon>
        <taxon>Pseudomonadati</taxon>
        <taxon>Thermodesulfobacteriota</taxon>
        <taxon>Desulfobulbia</taxon>
        <taxon>Desulfobulbales</taxon>
        <taxon>Desulfocapsaceae</taxon>
        <taxon>Desulfopila</taxon>
    </lineage>
</organism>
<sequence length="53" mass="6141">MRGDQEPVLLVCPKCRETVIVYLPIEEFPRCQNPECEGVKMILEELLDEGKSY</sequence>